<protein>
    <submittedName>
        <fullName evidence="2">Sugar phosphate isomerase/epimerase</fullName>
    </submittedName>
</protein>
<dbReference type="EMBL" id="CP114058">
    <property type="protein sequence ID" value="WAT02570.1"/>
    <property type="molecule type" value="Genomic_DNA"/>
</dbReference>
<gene>
    <name evidence="2" type="ORF">O1V66_08440</name>
</gene>
<dbReference type="Gene3D" id="3.20.20.150">
    <property type="entry name" value="Divalent-metal-dependent TIM barrel enzymes"/>
    <property type="match status" value="1"/>
</dbReference>
<reference evidence="2" key="1">
    <citation type="submission" date="2022-12" db="EMBL/GenBank/DDBJ databases">
        <title>Complete genome sequence of an Australian strain of Rouxiella badensis DAR84756 and resolution of the R. badensis DSM100043 and R. chamberiensis DSM28324 genomes.</title>
        <authorList>
            <person name="Paul S."/>
            <person name="Anderson P.J."/>
            <person name="Maynard G."/>
            <person name="Dyall-Smith M."/>
            <person name="Kudinha T."/>
        </authorList>
    </citation>
    <scope>NUCLEOTIDE SEQUENCE</scope>
    <source>
        <strain evidence="2">DSM 28324</strain>
    </source>
</reference>
<dbReference type="RefSeq" id="WP_045046829.1">
    <property type="nucleotide sequence ID" value="NZ_CP114058.1"/>
</dbReference>
<evidence type="ECO:0000259" key="1">
    <source>
        <dbReference type="Pfam" id="PF01261"/>
    </source>
</evidence>
<dbReference type="GO" id="GO:0016853">
    <property type="term" value="F:isomerase activity"/>
    <property type="evidence" value="ECO:0007669"/>
    <property type="project" value="UniProtKB-KW"/>
</dbReference>
<evidence type="ECO:0000313" key="3">
    <source>
        <dbReference type="Proteomes" id="UP001164712"/>
    </source>
</evidence>
<keyword evidence="3" id="KW-1185">Reference proteome</keyword>
<dbReference type="SUPFAM" id="SSF51658">
    <property type="entry name" value="Xylose isomerase-like"/>
    <property type="match status" value="1"/>
</dbReference>
<proteinExistence type="predicted"/>
<name>A0ABY7HT37_9GAMM</name>
<dbReference type="PANTHER" id="PTHR12110">
    <property type="entry name" value="HYDROXYPYRUVATE ISOMERASE"/>
    <property type="match status" value="1"/>
</dbReference>
<dbReference type="Pfam" id="PF01261">
    <property type="entry name" value="AP_endonuc_2"/>
    <property type="match status" value="1"/>
</dbReference>
<accession>A0ABY7HT37</accession>
<dbReference type="Proteomes" id="UP001164712">
    <property type="component" value="Chromosome"/>
</dbReference>
<dbReference type="PANTHER" id="PTHR12110:SF48">
    <property type="entry name" value="BLL3656 PROTEIN"/>
    <property type="match status" value="1"/>
</dbReference>
<organism evidence="2 3">
    <name type="scientific">Rouxiella chamberiensis</name>
    <dbReference type="NCBI Taxonomy" id="1513468"/>
    <lineage>
        <taxon>Bacteria</taxon>
        <taxon>Pseudomonadati</taxon>
        <taxon>Pseudomonadota</taxon>
        <taxon>Gammaproteobacteria</taxon>
        <taxon>Enterobacterales</taxon>
        <taxon>Yersiniaceae</taxon>
        <taxon>Rouxiella</taxon>
    </lineage>
</organism>
<sequence>MQKALHGISTHYSNVLTDARIAKETGYDSLELLSSKLVRYLDNGGTTSALRQKVEEYGLSVGCVNALLEIERHQGAAREQMLAEATRLTRAAAELGCPTVQILALDGIDHLSDETVMDIITENVDAIARIGQQYGVRYQIEVIAFTKFKTLQQGLEVIRRVGRDNVGMVIDFWHLYASGSTPADIAKLDKSLIYGVHFCDGRLPKVGEDWDQLVLRNFMPGEGELDIQAWTDAVKATGYDGLWSAELFSPNHWEDDLYEIATRCRENMEKYLGR</sequence>
<dbReference type="InterPro" id="IPR036237">
    <property type="entry name" value="Xyl_isomerase-like_sf"/>
</dbReference>
<dbReference type="InterPro" id="IPR050312">
    <property type="entry name" value="IolE/XylAMocC-like"/>
</dbReference>
<keyword evidence="2" id="KW-0413">Isomerase</keyword>
<evidence type="ECO:0000313" key="2">
    <source>
        <dbReference type="EMBL" id="WAT02570.1"/>
    </source>
</evidence>
<feature type="domain" description="Xylose isomerase-like TIM barrel" evidence="1">
    <location>
        <begin position="20"/>
        <end position="257"/>
    </location>
</feature>
<dbReference type="InterPro" id="IPR013022">
    <property type="entry name" value="Xyl_isomerase-like_TIM-brl"/>
</dbReference>